<feature type="transmembrane region" description="Helical" evidence="1">
    <location>
        <begin position="7"/>
        <end position="26"/>
    </location>
</feature>
<gene>
    <name evidence="2" type="ORF">MNB_SM-7-1373</name>
</gene>
<dbReference type="EMBL" id="FPHB01000042">
    <property type="protein sequence ID" value="SFV58669.1"/>
    <property type="molecule type" value="Genomic_DNA"/>
</dbReference>
<proteinExistence type="predicted"/>
<keyword evidence="1" id="KW-0472">Membrane</keyword>
<evidence type="ECO:0008006" key="3">
    <source>
        <dbReference type="Google" id="ProtNLM"/>
    </source>
</evidence>
<organism evidence="2">
    <name type="scientific">hydrothermal vent metagenome</name>
    <dbReference type="NCBI Taxonomy" id="652676"/>
    <lineage>
        <taxon>unclassified sequences</taxon>
        <taxon>metagenomes</taxon>
        <taxon>ecological metagenomes</taxon>
    </lineage>
</organism>
<reference evidence="2" key="1">
    <citation type="submission" date="2016-10" db="EMBL/GenBank/DDBJ databases">
        <authorList>
            <person name="de Groot N.N."/>
        </authorList>
    </citation>
    <scope>NUCLEOTIDE SEQUENCE</scope>
</reference>
<evidence type="ECO:0000256" key="1">
    <source>
        <dbReference type="SAM" id="Phobius"/>
    </source>
</evidence>
<protein>
    <recommendedName>
        <fullName evidence="3">AsmA-like C-terminal domain-containing protein</fullName>
    </recommendedName>
</protein>
<sequence length="668" mass="75224">MKFIKILLGFILTVVIVIYTLLFTGFGNSILRPVIEAKVALALGLPAKLKSFHLSFSNLDILLYLTDQNSIHIYGKYSPLSQSFDLNYDVKLLSLPQLKLLTKKELRGDFKTDGTIKGDLDLITVDGKSDIAKSDTAYHVELTKFDPTLIKAQIKALQVDALLAMLTQPSFVHANLDLNLDFKNIKPHQLDGTIALATHQGFFDKAVIQKELNVTIPTTHFSMKADAKLDKERIVYNYLFDSNLLKLTTNGQLIPEPLQTDIVYKASIKELALLQPLTHANLQGRINLNGTLKGDKEKMLLKLFSDVASSKTSLLLTLKELQPSTLQAKISHLKLQKLLYMLKQPHYTDGTLNLQADIKSLKMDALKGKVITSTTGDLNTPYLTKAYKFKHPMPKTHFKLKTSSTLSGTKIDTLATLHSNLAKLYVKKARFDIKDSSLESDYTIKVPSLDQLYFVSDRHLRGGIEANGEIRKSKTLTLTLFSEIANGKLRAKLIDQKLHLNLYDVKTKKVLWILKYPEIFDARMNAKVDYDIKSQKGIATANFKDGQFVQNQLFDMVKKFGKVNLYREYFNGDAKADINKEKILAQYDLLSRKAQIHSKKTLLNTKSSTIDAKIDLKVEKTPVSVTLKGDIAKPKVGIDLKAFMRSEAGKKLQKKATKELNKLFKKLF</sequence>
<keyword evidence="1" id="KW-1133">Transmembrane helix</keyword>
<name>A0A1W1BYP4_9ZZZZ</name>
<evidence type="ECO:0000313" key="2">
    <source>
        <dbReference type="EMBL" id="SFV58669.1"/>
    </source>
</evidence>
<keyword evidence="1" id="KW-0812">Transmembrane</keyword>
<dbReference type="AlphaFoldDB" id="A0A1W1BYP4"/>
<accession>A0A1W1BYP4</accession>